<feature type="chain" id="PRO_5044846604" description="Polysaccharide biosynthesis protein C-terminal domain-containing protein" evidence="8">
    <location>
        <begin position="22"/>
        <end position="563"/>
    </location>
</feature>
<evidence type="ECO:0000313" key="10">
    <source>
        <dbReference type="Proteomes" id="UP001516023"/>
    </source>
</evidence>
<evidence type="ECO:0000256" key="2">
    <source>
        <dbReference type="ARBA" id="ARBA00010199"/>
    </source>
</evidence>
<evidence type="ECO:0000256" key="3">
    <source>
        <dbReference type="ARBA" id="ARBA00022692"/>
    </source>
</evidence>
<dbReference type="EMBL" id="JABMIG020000052">
    <property type="protein sequence ID" value="KAL3797701.1"/>
    <property type="molecule type" value="Genomic_DNA"/>
</dbReference>
<evidence type="ECO:0000256" key="5">
    <source>
        <dbReference type="ARBA" id="ARBA00023136"/>
    </source>
</evidence>
<dbReference type="Pfam" id="PF01554">
    <property type="entry name" value="MatE"/>
    <property type="match status" value="1"/>
</dbReference>
<evidence type="ECO:0000256" key="1">
    <source>
        <dbReference type="ARBA" id="ARBA00004141"/>
    </source>
</evidence>
<keyword evidence="4 7" id="KW-1133">Transmembrane helix</keyword>
<organism evidence="9 10">
    <name type="scientific">Cyclotella cryptica</name>
    <dbReference type="NCBI Taxonomy" id="29204"/>
    <lineage>
        <taxon>Eukaryota</taxon>
        <taxon>Sar</taxon>
        <taxon>Stramenopiles</taxon>
        <taxon>Ochrophyta</taxon>
        <taxon>Bacillariophyta</taxon>
        <taxon>Coscinodiscophyceae</taxon>
        <taxon>Thalassiosirophycidae</taxon>
        <taxon>Stephanodiscales</taxon>
        <taxon>Stephanodiscaceae</taxon>
        <taxon>Cyclotella</taxon>
    </lineage>
</organism>
<comment type="similarity">
    <text evidence="2">Belongs to the multi antimicrobial extrusion (MATE) (TC 2.A.66.1) family.</text>
</comment>
<feature type="transmembrane region" description="Helical" evidence="7">
    <location>
        <begin position="259"/>
        <end position="277"/>
    </location>
</feature>
<feature type="region of interest" description="Disordered" evidence="6">
    <location>
        <begin position="71"/>
        <end position="97"/>
    </location>
</feature>
<keyword evidence="10" id="KW-1185">Reference proteome</keyword>
<evidence type="ECO:0000256" key="8">
    <source>
        <dbReference type="SAM" id="SignalP"/>
    </source>
</evidence>
<feature type="region of interest" description="Disordered" evidence="6">
    <location>
        <begin position="32"/>
        <end position="58"/>
    </location>
</feature>
<name>A0ABD3QD62_9STRA</name>
<comment type="subcellular location">
    <subcellularLocation>
        <location evidence="1">Membrane</location>
        <topology evidence="1">Multi-pass membrane protein</topology>
    </subcellularLocation>
</comment>
<dbReference type="PANTHER" id="PTHR42893">
    <property type="entry name" value="PROTEIN DETOXIFICATION 44, CHLOROPLASTIC-RELATED"/>
    <property type="match status" value="1"/>
</dbReference>
<dbReference type="InterPro" id="IPR002528">
    <property type="entry name" value="MATE_fam"/>
</dbReference>
<feature type="compositionally biased region" description="Basic residues" evidence="6">
    <location>
        <begin position="79"/>
        <end position="97"/>
    </location>
</feature>
<dbReference type="Proteomes" id="UP001516023">
    <property type="component" value="Unassembled WGS sequence"/>
</dbReference>
<evidence type="ECO:0000313" key="9">
    <source>
        <dbReference type="EMBL" id="KAL3797701.1"/>
    </source>
</evidence>
<feature type="transmembrane region" description="Helical" evidence="7">
    <location>
        <begin position="500"/>
        <end position="518"/>
    </location>
</feature>
<dbReference type="AlphaFoldDB" id="A0ABD3QD62"/>
<sequence length="563" mass="59946">MMTIIKLILFFTALLTQKSYAFAGIPNNNSNANSLSEKDQQSPSTPLKTTPPPCHSLHQPPTITTLHFLLQQQHQSNHPPRRIHHPHPPTTPPHHKPTPQILLPLPGTLDLRATGKGGSATQLAALGPATTFIDGSLYLFAFLNVATTNLYASALAARRNGDNDVHDGGGGGEGRPGEGVVRTAARTSLYCGIGLMGLLLAVARPLIALYIGPEAASTPNLLDQAHTYVKIRALSMPTSLLGGVLQAALLGAKDSVTPLVAILYSTIINVAGDYLLVSRYQMGLQGAAIATLIAQWCGTLAMIGPARRELLSPGNSLGLLPKFMAGRRRPEGDIPARTFLKFAAPVLTLILGKISAFGFMTNAAAGLPGQPATLAAHQIALSLFFFASPFLEVISQLAQSFLPSYSVLPKDRNGRLLGDTIEWRKASNALVARLERYGLFLGSLLAASVASIVTYAPGIVTKDPGVQMAVRPLAATLAAGAFLTAPVAVSEGTLIARKELSYLASVYFVSTALLPPVLRRIRSVGGPVRQVWICFALFQLFRSGCFLGRIWVTRNDSEEKVGR</sequence>
<evidence type="ECO:0000256" key="7">
    <source>
        <dbReference type="SAM" id="Phobius"/>
    </source>
</evidence>
<dbReference type="PANTHER" id="PTHR42893:SF9">
    <property type="entry name" value="PROTEIN DETOXIFICATION 46, CHLOROPLASTIC"/>
    <property type="match status" value="1"/>
</dbReference>
<proteinExistence type="inferred from homology"/>
<gene>
    <name evidence="9" type="ORF">HJC23_000246</name>
</gene>
<keyword evidence="5 7" id="KW-0472">Membrane</keyword>
<reference evidence="9 10" key="1">
    <citation type="journal article" date="2020" name="G3 (Bethesda)">
        <title>Improved Reference Genome for Cyclotella cryptica CCMP332, a Model for Cell Wall Morphogenesis, Salinity Adaptation, and Lipid Production in Diatoms (Bacillariophyta).</title>
        <authorList>
            <person name="Roberts W.R."/>
            <person name="Downey K.M."/>
            <person name="Ruck E.C."/>
            <person name="Traller J.C."/>
            <person name="Alverson A.J."/>
        </authorList>
    </citation>
    <scope>NUCLEOTIDE SEQUENCE [LARGE SCALE GENOMIC DNA]</scope>
    <source>
        <strain evidence="9 10">CCMP332</strain>
    </source>
</reference>
<evidence type="ECO:0000256" key="4">
    <source>
        <dbReference type="ARBA" id="ARBA00022989"/>
    </source>
</evidence>
<feature type="transmembrane region" description="Helical" evidence="7">
    <location>
        <begin position="530"/>
        <end position="552"/>
    </location>
</feature>
<accession>A0ABD3QD62</accession>
<protein>
    <recommendedName>
        <fullName evidence="11">Polysaccharide biosynthesis protein C-terminal domain-containing protein</fullName>
    </recommendedName>
</protein>
<feature type="transmembrane region" description="Helical" evidence="7">
    <location>
        <begin position="437"/>
        <end position="456"/>
    </location>
</feature>
<dbReference type="GO" id="GO:0016020">
    <property type="term" value="C:membrane"/>
    <property type="evidence" value="ECO:0007669"/>
    <property type="project" value="UniProtKB-SubCell"/>
</dbReference>
<feature type="transmembrane region" description="Helical" evidence="7">
    <location>
        <begin position="189"/>
        <end position="211"/>
    </location>
</feature>
<dbReference type="InterPro" id="IPR044644">
    <property type="entry name" value="DinF-like"/>
</dbReference>
<feature type="transmembrane region" description="Helical" evidence="7">
    <location>
        <begin position="338"/>
        <end position="359"/>
    </location>
</feature>
<comment type="caution">
    <text evidence="9">The sequence shown here is derived from an EMBL/GenBank/DDBJ whole genome shotgun (WGS) entry which is preliminary data.</text>
</comment>
<feature type="transmembrane region" description="Helical" evidence="7">
    <location>
        <begin position="137"/>
        <end position="157"/>
    </location>
</feature>
<feature type="signal peptide" evidence="8">
    <location>
        <begin position="1"/>
        <end position="21"/>
    </location>
</feature>
<keyword evidence="8" id="KW-0732">Signal</keyword>
<evidence type="ECO:0000256" key="6">
    <source>
        <dbReference type="SAM" id="MobiDB-lite"/>
    </source>
</evidence>
<feature type="transmembrane region" description="Helical" evidence="7">
    <location>
        <begin position="379"/>
        <end position="402"/>
    </location>
</feature>
<feature type="transmembrane region" description="Helical" evidence="7">
    <location>
        <begin position="283"/>
        <end position="303"/>
    </location>
</feature>
<keyword evidence="3 7" id="KW-0812">Transmembrane</keyword>
<feature type="transmembrane region" description="Helical" evidence="7">
    <location>
        <begin position="468"/>
        <end position="488"/>
    </location>
</feature>
<evidence type="ECO:0008006" key="11">
    <source>
        <dbReference type="Google" id="ProtNLM"/>
    </source>
</evidence>